<dbReference type="InterPro" id="IPR015075">
    <property type="entry name" value="AtaL"/>
</dbReference>
<evidence type="ECO:0000313" key="2">
    <source>
        <dbReference type="Proteomes" id="UP000214610"/>
    </source>
</evidence>
<reference evidence="2" key="1">
    <citation type="submission" date="2017-05" db="EMBL/GenBank/DDBJ databases">
        <title>Improved OligoMM genomes.</title>
        <authorList>
            <person name="Garzetti D."/>
        </authorList>
    </citation>
    <scope>NUCLEOTIDE SEQUENCE [LARGE SCALE GENOMIC DNA]</scope>
    <source>
        <strain evidence="2">YL45</strain>
    </source>
</reference>
<dbReference type="EMBL" id="NHMP01000017">
    <property type="protein sequence ID" value="OXE44157.1"/>
    <property type="molecule type" value="Genomic_DNA"/>
</dbReference>
<evidence type="ECO:0008006" key="3">
    <source>
        <dbReference type="Google" id="ProtNLM"/>
    </source>
</evidence>
<dbReference type="AlphaFoldDB" id="A0A227KC14"/>
<dbReference type="GeneID" id="78362329"/>
<dbReference type="Gene3D" id="3.30.530.20">
    <property type="match status" value="1"/>
</dbReference>
<organism evidence="1 2">
    <name type="scientific">Turicimonas muris</name>
    <dbReference type="NCBI Taxonomy" id="1796652"/>
    <lineage>
        <taxon>Bacteria</taxon>
        <taxon>Pseudomonadati</taxon>
        <taxon>Pseudomonadota</taxon>
        <taxon>Betaproteobacteria</taxon>
        <taxon>Burkholderiales</taxon>
        <taxon>Sutterellaceae</taxon>
        <taxon>Turicimonas</taxon>
    </lineage>
</organism>
<comment type="caution">
    <text evidence="1">The sequence shown here is derived from an EMBL/GenBank/DDBJ whole genome shotgun (WGS) entry which is preliminary data.</text>
</comment>
<gene>
    <name evidence="1" type="ORF">ADH67_13035</name>
</gene>
<name>A0A227KC14_9BURK</name>
<dbReference type="Proteomes" id="UP000214610">
    <property type="component" value="Unassembled WGS sequence"/>
</dbReference>
<dbReference type="SUPFAM" id="SSF55961">
    <property type="entry name" value="Bet v1-like"/>
    <property type="match status" value="1"/>
</dbReference>
<dbReference type="InterPro" id="IPR023393">
    <property type="entry name" value="START-like_dom_sf"/>
</dbReference>
<evidence type="ECO:0000313" key="1">
    <source>
        <dbReference type="EMBL" id="OXE44157.1"/>
    </source>
</evidence>
<keyword evidence="2" id="KW-1185">Reference proteome</keyword>
<protein>
    <recommendedName>
        <fullName evidence="3">DUF1857 domain-containing protein</fullName>
    </recommendedName>
</protein>
<dbReference type="RefSeq" id="WP_066594527.1">
    <property type="nucleotide sequence ID" value="NZ_CAJTBZ010000017.1"/>
</dbReference>
<accession>A0A227KC14</accession>
<dbReference type="Pfam" id="PF08982">
    <property type="entry name" value="AtaL"/>
    <property type="match status" value="1"/>
</dbReference>
<sequence>MQKVHEHIIRMSSKTPDLAGKVTRDDLWMGLMFFVTHPENFISVLEDAEIDENLHPDGTTTLNRKLNFGPYTVQDVVETIPQELIKFNIDETEAIPQSRFEVQIEEPEAGVFFLRFTYFENTEHEQVKDAEQYKQLRIQAWEQKDKDVANKLLEMIAQGKFIPTKQ</sequence>
<proteinExistence type="predicted"/>